<feature type="coiled-coil region" evidence="7">
    <location>
        <begin position="42"/>
        <end position="76"/>
    </location>
</feature>
<feature type="coiled-coil region" evidence="7">
    <location>
        <begin position="106"/>
        <end position="186"/>
    </location>
</feature>
<evidence type="ECO:0000256" key="3">
    <source>
        <dbReference type="ARBA" id="ARBA00014087"/>
    </source>
</evidence>
<evidence type="ECO:0000313" key="9">
    <source>
        <dbReference type="EMBL" id="KAG5840943.1"/>
    </source>
</evidence>
<accession>A0A9D3RS40</accession>
<evidence type="ECO:0000256" key="6">
    <source>
        <dbReference type="ARBA" id="ARBA00023273"/>
    </source>
</evidence>
<name>A0A9D3RS40_ANGAN</name>
<keyword evidence="6" id="KW-0966">Cell projection</keyword>
<evidence type="ECO:0000256" key="1">
    <source>
        <dbReference type="ARBA" id="ARBA00004138"/>
    </source>
</evidence>
<feature type="coiled-coil region" evidence="7">
    <location>
        <begin position="235"/>
        <end position="262"/>
    </location>
</feature>
<feature type="compositionally biased region" description="Basic and acidic residues" evidence="8">
    <location>
        <begin position="1"/>
        <end position="26"/>
    </location>
</feature>
<dbReference type="PANTHER" id="PTHR31954:SF1">
    <property type="entry name" value="CILIA- AND FLAGELLA-ASSOCIATED PROTEIN 157"/>
    <property type="match status" value="1"/>
</dbReference>
<gene>
    <name evidence="9" type="ORF">ANANG_G00194260</name>
</gene>
<evidence type="ECO:0000313" key="10">
    <source>
        <dbReference type="Proteomes" id="UP001044222"/>
    </source>
</evidence>
<dbReference type="PANTHER" id="PTHR31954">
    <property type="entry name" value="CILIA- AND FLAGELLA-ASSOCIATED PROTEIN 157"/>
    <property type="match status" value="1"/>
</dbReference>
<comment type="subcellular location">
    <subcellularLocation>
        <location evidence="1">Cell projection</location>
        <location evidence="1">Cilium</location>
    </subcellularLocation>
</comment>
<dbReference type="GO" id="GO:0008017">
    <property type="term" value="F:microtubule binding"/>
    <property type="evidence" value="ECO:0007669"/>
    <property type="project" value="TreeGrafter"/>
</dbReference>
<organism evidence="9 10">
    <name type="scientific">Anguilla anguilla</name>
    <name type="common">European freshwater eel</name>
    <name type="synonym">Muraena anguilla</name>
    <dbReference type="NCBI Taxonomy" id="7936"/>
    <lineage>
        <taxon>Eukaryota</taxon>
        <taxon>Metazoa</taxon>
        <taxon>Chordata</taxon>
        <taxon>Craniata</taxon>
        <taxon>Vertebrata</taxon>
        <taxon>Euteleostomi</taxon>
        <taxon>Actinopterygii</taxon>
        <taxon>Neopterygii</taxon>
        <taxon>Teleostei</taxon>
        <taxon>Anguilliformes</taxon>
        <taxon>Anguillidae</taxon>
        <taxon>Anguilla</taxon>
    </lineage>
</organism>
<dbReference type="EMBL" id="JAFIRN010000010">
    <property type="protein sequence ID" value="KAG5840943.1"/>
    <property type="molecule type" value="Genomic_DNA"/>
</dbReference>
<keyword evidence="5" id="KW-0969">Cilium</keyword>
<feature type="coiled-coil region" evidence="7">
    <location>
        <begin position="308"/>
        <end position="366"/>
    </location>
</feature>
<dbReference type="Proteomes" id="UP001044222">
    <property type="component" value="Chromosome 10"/>
</dbReference>
<reference evidence="9" key="1">
    <citation type="submission" date="2021-01" db="EMBL/GenBank/DDBJ databases">
        <title>A chromosome-scale assembly of European eel, Anguilla anguilla.</title>
        <authorList>
            <person name="Henkel C."/>
            <person name="Jong-Raadsen S.A."/>
            <person name="Dufour S."/>
            <person name="Weltzien F.-A."/>
            <person name="Palstra A.P."/>
            <person name="Pelster B."/>
            <person name="Spaink H.P."/>
            <person name="Van Den Thillart G.E."/>
            <person name="Jansen H."/>
            <person name="Zahm M."/>
            <person name="Klopp C."/>
            <person name="Cedric C."/>
            <person name="Louis A."/>
            <person name="Berthelot C."/>
            <person name="Parey E."/>
            <person name="Roest Crollius H."/>
            <person name="Montfort J."/>
            <person name="Robinson-Rechavi M."/>
            <person name="Bucao C."/>
            <person name="Bouchez O."/>
            <person name="Gislard M."/>
            <person name="Lluch J."/>
            <person name="Milhes M."/>
            <person name="Lampietro C."/>
            <person name="Lopez Roques C."/>
            <person name="Donnadieu C."/>
            <person name="Braasch I."/>
            <person name="Desvignes T."/>
            <person name="Postlethwait J."/>
            <person name="Bobe J."/>
            <person name="Guiguen Y."/>
            <person name="Dirks R."/>
        </authorList>
    </citation>
    <scope>NUCLEOTIDE SEQUENCE</scope>
    <source>
        <strain evidence="9">Tag_6206</strain>
        <tissue evidence="9">Liver</tissue>
    </source>
</reference>
<evidence type="ECO:0000256" key="4">
    <source>
        <dbReference type="ARBA" id="ARBA00023054"/>
    </source>
</evidence>
<evidence type="ECO:0000256" key="8">
    <source>
        <dbReference type="SAM" id="MobiDB-lite"/>
    </source>
</evidence>
<comment type="caution">
    <text evidence="9">The sequence shown here is derived from an EMBL/GenBank/DDBJ whole genome shotgun (WGS) entry which is preliminary data.</text>
</comment>
<dbReference type="GO" id="GO:0036064">
    <property type="term" value="C:ciliary basal body"/>
    <property type="evidence" value="ECO:0007669"/>
    <property type="project" value="TreeGrafter"/>
</dbReference>
<proteinExistence type="inferred from homology"/>
<evidence type="ECO:0000256" key="2">
    <source>
        <dbReference type="ARBA" id="ARBA00010841"/>
    </source>
</evidence>
<keyword evidence="4 7" id="KW-0175">Coiled coil</keyword>
<dbReference type="InterPro" id="IPR038844">
    <property type="entry name" value="CFAP157"/>
</dbReference>
<dbReference type="GO" id="GO:0007288">
    <property type="term" value="P:sperm axoneme assembly"/>
    <property type="evidence" value="ECO:0007669"/>
    <property type="project" value="TreeGrafter"/>
</dbReference>
<sequence length="388" mass="45416">MASKMKEKKNIDGKKKQERGRSRETSEDPQTELNREYYIIQISDLESQVKKYKQKCDELEVKQKDFSYQYSNLEKEKKDIVLYLKQTLTQKKDEVLDLSEQLLGLQKAKEAEKASLEKQLAQLRQDFQEKKDQLTSENMVLVGKLASLDEFRMQKEELMERLAIQEEQLKTQSKEHQLAIHNLEKKNVLDHDRVKREMHQHMEATAAALKLVSERKIPGTTMRAIHENMSVTAQLHRLSHKIQVLLEENQVLKEREEQLKSEMAVLKPLLKEETRRNLSNQKVLHQLSLRCDEQFAELKEHLKSQTQYAQLQDDHSALQKDLSCLRQDLASLKEELEQNNTKADKLRKDLKQEKDIREQLEAVQQEALSAMCQALKVESTDSCGARQL</sequence>
<keyword evidence="10" id="KW-1185">Reference proteome</keyword>
<comment type="similarity">
    <text evidence="2">Belongs to the CFAP157 family.</text>
</comment>
<dbReference type="AlphaFoldDB" id="A0A9D3RS40"/>
<protein>
    <recommendedName>
        <fullName evidence="3">Cilia- and flagella-associated protein 157</fullName>
    </recommendedName>
</protein>
<feature type="region of interest" description="Disordered" evidence="8">
    <location>
        <begin position="1"/>
        <end position="32"/>
    </location>
</feature>
<evidence type="ECO:0000256" key="5">
    <source>
        <dbReference type="ARBA" id="ARBA00023069"/>
    </source>
</evidence>
<evidence type="ECO:0000256" key="7">
    <source>
        <dbReference type="SAM" id="Coils"/>
    </source>
</evidence>